<feature type="domain" description="Radical SAM core" evidence="7">
    <location>
        <begin position="66"/>
        <end position="279"/>
    </location>
</feature>
<dbReference type="GO" id="GO:0051539">
    <property type="term" value="F:4 iron, 4 sulfur cluster binding"/>
    <property type="evidence" value="ECO:0007669"/>
    <property type="project" value="UniProtKB-KW"/>
</dbReference>
<dbReference type="PANTHER" id="PTHR30352:SF5">
    <property type="entry name" value="PYRUVATE FORMATE-LYASE 1-ACTIVATING ENZYME"/>
    <property type="match status" value="1"/>
</dbReference>
<dbReference type="PROSITE" id="PS51918">
    <property type="entry name" value="RADICAL_SAM"/>
    <property type="match status" value="1"/>
</dbReference>
<dbReference type="NCBIfam" id="TIGR04337">
    <property type="entry name" value="AmmeMemoSam_rS"/>
    <property type="match status" value="1"/>
</dbReference>
<feature type="binding site" evidence="6">
    <location>
        <position position="85"/>
    </location>
    <ligand>
        <name>[4Fe-4S] cluster</name>
        <dbReference type="ChEBI" id="CHEBI:49883"/>
        <note>4Fe-4S-S-AdoMet</note>
    </ligand>
</feature>
<dbReference type="InterPro" id="IPR006638">
    <property type="entry name" value="Elp3/MiaA/NifB-like_rSAM"/>
</dbReference>
<accession>A0A6A7K572</accession>
<name>A0A6A7K572_9FIRM</name>
<dbReference type="Gene3D" id="3.20.20.70">
    <property type="entry name" value="Aldolase class I"/>
    <property type="match status" value="1"/>
</dbReference>
<keyword evidence="3 6" id="KW-0479">Metal-binding</keyword>
<dbReference type="Proteomes" id="UP000440004">
    <property type="component" value="Unassembled WGS sequence"/>
</dbReference>
<dbReference type="SFLD" id="SFLDS00029">
    <property type="entry name" value="Radical_SAM"/>
    <property type="match status" value="1"/>
</dbReference>
<sequence length="281" mass="32384">MKEAMFYDKNGKIILCNLCPHHCKLKNGQTGRCGVRKVLHDKLYSLNYGEISVINVDPIEKKPIVNWMKGSKILSIGSFGCNLHCGFCQNYEISLETPLTVQMKPSEIVDRAIDSGVPSIAYTYNEPTVFYEMMYDVAKLARRQGIKNVMVTNGFIDEKPLMDIIEYIDAINIDLKTYNDDLYKQLGGRTLNDILKTIEIASKRCYVEISLLIVPGISDQLNEMEELFKKLYLINKEFVLHISRYFPVYRYDDPPTDIGIMTEIREKALKYFKNVYLGNVR</sequence>
<dbReference type="SUPFAM" id="SSF102114">
    <property type="entry name" value="Radical SAM enzymes"/>
    <property type="match status" value="1"/>
</dbReference>
<dbReference type="RefSeq" id="WP_152801129.1">
    <property type="nucleotide sequence ID" value="NZ_WHNX01000002.1"/>
</dbReference>
<dbReference type="InterPro" id="IPR013785">
    <property type="entry name" value="Aldolase_TIM"/>
</dbReference>
<dbReference type="Pfam" id="PF04055">
    <property type="entry name" value="Radical_SAM"/>
    <property type="match status" value="1"/>
</dbReference>
<dbReference type="GO" id="GO:0046872">
    <property type="term" value="F:metal ion binding"/>
    <property type="evidence" value="ECO:0007669"/>
    <property type="project" value="UniProtKB-KW"/>
</dbReference>
<protein>
    <submittedName>
        <fullName evidence="8">AmmeMemoRadiSam system radical SAM enzyme</fullName>
    </submittedName>
</protein>
<dbReference type="AlphaFoldDB" id="A0A6A7K572"/>
<feature type="binding site" evidence="6">
    <location>
        <position position="88"/>
    </location>
    <ligand>
        <name>[4Fe-4S] cluster</name>
        <dbReference type="ChEBI" id="CHEBI:49883"/>
        <note>4Fe-4S-S-AdoMet</note>
    </ligand>
</feature>
<dbReference type="EMBL" id="WHNX01000002">
    <property type="protein sequence ID" value="MPW24548.1"/>
    <property type="molecule type" value="Genomic_DNA"/>
</dbReference>
<gene>
    <name evidence="8" type="primary">amrS</name>
    <name evidence="8" type="ORF">GC105_01910</name>
</gene>
<dbReference type="SMART" id="SM00729">
    <property type="entry name" value="Elp3"/>
    <property type="match status" value="1"/>
</dbReference>
<keyword evidence="2 6" id="KW-0949">S-adenosyl-L-methionine</keyword>
<dbReference type="GO" id="GO:0003824">
    <property type="term" value="F:catalytic activity"/>
    <property type="evidence" value="ECO:0007669"/>
    <property type="project" value="InterPro"/>
</dbReference>
<dbReference type="PIRSF" id="PIRSF004869">
    <property type="entry name" value="PflX_prd"/>
    <property type="match status" value="1"/>
</dbReference>
<keyword evidence="9" id="KW-1185">Reference proteome</keyword>
<dbReference type="InterPro" id="IPR027596">
    <property type="entry name" value="AmmeMemoSam_rS"/>
</dbReference>
<dbReference type="InterPro" id="IPR034457">
    <property type="entry name" value="Organic_radical-activating"/>
</dbReference>
<evidence type="ECO:0000256" key="4">
    <source>
        <dbReference type="ARBA" id="ARBA00023004"/>
    </source>
</evidence>
<evidence type="ECO:0000256" key="2">
    <source>
        <dbReference type="ARBA" id="ARBA00022691"/>
    </source>
</evidence>
<evidence type="ECO:0000256" key="3">
    <source>
        <dbReference type="ARBA" id="ARBA00022723"/>
    </source>
</evidence>
<proteinExistence type="predicted"/>
<evidence type="ECO:0000313" key="8">
    <source>
        <dbReference type="EMBL" id="MPW24548.1"/>
    </source>
</evidence>
<evidence type="ECO:0000313" key="9">
    <source>
        <dbReference type="Proteomes" id="UP000440004"/>
    </source>
</evidence>
<comment type="cofactor">
    <cofactor evidence="6">
        <name>[4Fe-4S] cluster</name>
        <dbReference type="ChEBI" id="CHEBI:49883"/>
    </cofactor>
    <text evidence="6">Binds 1 [4Fe-4S] cluster. The cluster is coordinated with 3 cysteines and an exchangeable S-adenosyl-L-methionine.</text>
</comment>
<keyword evidence="5 6" id="KW-0411">Iron-sulfur</keyword>
<dbReference type="SFLD" id="SFLDG01101">
    <property type="entry name" value="Uncharacterised_Radical_SAM_Su"/>
    <property type="match status" value="1"/>
</dbReference>
<organism evidence="8 9">
    <name type="scientific">Alkalibaculum sporogenes</name>
    <dbReference type="NCBI Taxonomy" id="2655001"/>
    <lineage>
        <taxon>Bacteria</taxon>
        <taxon>Bacillati</taxon>
        <taxon>Bacillota</taxon>
        <taxon>Clostridia</taxon>
        <taxon>Eubacteriales</taxon>
        <taxon>Eubacteriaceae</taxon>
        <taxon>Alkalibaculum</taxon>
    </lineage>
</organism>
<dbReference type="InterPro" id="IPR016431">
    <property type="entry name" value="Pyrv-formate_lyase-activ_prd"/>
</dbReference>
<keyword evidence="4 6" id="KW-0408">Iron</keyword>
<feature type="binding site" evidence="6">
    <location>
        <position position="81"/>
    </location>
    <ligand>
        <name>[4Fe-4S] cluster</name>
        <dbReference type="ChEBI" id="CHEBI:49883"/>
        <note>4Fe-4S-S-AdoMet</note>
    </ligand>
</feature>
<dbReference type="InterPro" id="IPR007197">
    <property type="entry name" value="rSAM"/>
</dbReference>
<reference evidence="8 9" key="1">
    <citation type="submission" date="2019-10" db="EMBL/GenBank/DDBJ databases">
        <title>Alkalibaculum tamaniensis sp.nov., a new alkaliphilic acetogen, isolated on methoxylated aromatics from a mud volcano.</title>
        <authorList>
            <person name="Khomyakova M.A."/>
            <person name="Merkel A.Y."/>
            <person name="Bonch-Osmolovskaya E.A."/>
            <person name="Slobodkin A.I."/>
        </authorList>
    </citation>
    <scope>NUCLEOTIDE SEQUENCE [LARGE SCALE GENOMIC DNA]</scope>
    <source>
        <strain evidence="8 9">M08DMB</strain>
    </source>
</reference>
<keyword evidence="1" id="KW-0004">4Fe-4S</keyword>
<dbReference type="PANTHER" id="PTHR30352">
    <property type="entry name" value="PYRUVATE FORMATE-LYASE-ACTIVATING ENZYME"/>
    <property type="match status" value="1"/>
</dbReference>
<comment type="caution">
    <text evidence="8">The sequence shown here is derived from an EMBL/GenBank/DDBJ whole genome shotgun (WGS) entry which is preliminary data.</text>
</comment>
<evidence type="ECO:0000256" key="6">
    <source>
        <dbReference type="PIRSR" id="PIRSR004869-50"/>
    </source>
</evidence>
<dbReference type="InterPro" id="IPR058240">
    <property type="entry name" value="rSAM_sf"/>
</dbReference>
<evidence type="ECO:0000259" key="7">
    <source>
        <dbReference type="PROSITE" id="PS51918"/>
    </source>
</evidence>
<evidence type="ECO:0000256" key="5">
    <source>
        <dbReference type="ARBA" id="ARBA00023014"/>
    </source>
</evidence>
<evidence type="ECO:0000256" key="1">
    <source>
        <dbReference type="ARBA" id="ARBA00022485"/>
    </source>
</evidence>
<dbReference type="CDD" id="cd01335">
    <property type="entry name" value="Radical_SAM"/>
    <property type="match status" value="1"/>
</dbReference>